<dbReference type="CDD" id="cd22152">
    <property type="entry name" value="F-box_AtAFR-like"/>
    <property type="match status" value="1"/>
</dbReference>
<feature type="region of interest" description="Disordered" evidence="1">
    <location>
        <begin position="1"/>
        <end position="24"/>
    </location>
</feature>
<dbReference type="InterPro" id="IPR001810">
    <property type="entry name" value="F-box_dom"/>
</dbReference>
<feature type="domain" description="FKB95-like N-terminal Kelch" evidence="3">
    <location>
        <begin position="72"/>
        <end position="349"/>
    </location>
</feature>
<organism evidence="4 5">
    <name type="scientific">Microthlaspi erraticum</name>
    <dbReference type="NCBI Taxonomy" id="1685480"/>
    <lineage>
        <taxon>Eukaryota</taxon>
        <taxon>Viridiplantae</taxon>
        <taxon>Streptophyta</taxon>
        <taxon>Embryophyta</taxon>
        <taxon>Tracheophyta</taxon>
        <taxon>Spermatophyta</taxon>
        <taxon>Magnoliopsida</taxon>
        <taxon>eudicotyledons</taxon>
        <taxon>Gunneridae</taxon>
        <taxon>Pentapetalae</taxon>
        <taxon>rosids</taxon>
        <taxon>malvids</taxon>
        <taxon>Brassicales</taxon>
        <taxon>Brassicaceae</taxon>
        <taxon>Coluteocarpeae</taxon>
        <taxon>Microthlaspi</taxon>
    </lineage>
</organism>
<feature type="domain" description="F-box" evidence="2">
    <location>
        <begin position="27"/>
        <end position="66"/>
    </location>
</feature>
<protein>
    <submittedName>
        <fullName evidence="4">Uncharacterized protein</fullName>
    </submittedName>
</protein>
<keyword evidence="5" id="KW-1185">Reference proteome</keyword>
<evidence type="ECO:0000313" key="5">
    <source>
        <dbReference type="Proteomes" id="UP000467841"/>
    </source>
</evidence>
<dbReference type="OrthoDB" id="45365at2759"/>
<accession>A0A6D2K0V7</accession>
<dbReference type="InterPro" id="IPR050354">
    <property type="entry name" value="F-box/kelch-repeat_ARATH"/>
</dbReference>
<dbReference type="InterPro" id="IPR036047">
    <property type="entry name" value="F-box-like_dom_sf"/>
</dbReference>
<dbReference type="Pfam" id="PF25210">
    <property type="entry name" value="Kelch_FKB95"/>
    <property type="match status" value="1"/>
</dbReference>
<dbReference type="Proteomes" id="UP000467841">
    <property type="component" value="Unassembled WGS sequence"/>
</dbReference>
<name>A0A6D2K0V7_9BRAS</name>
<dbReference type="EMBL" id="CACVBM020001329">
    <property type="protein sequence ID" value="CAA7045694.1"/>
    <property type="molecule type" value="Genomic_DNA"/>
</dbReference>
<reference evidence="4" key="1">
    <citation type="submission" date="2020-01" db="EMBL/GenBank/DDBJ databases">
        <authorList>
            <person name="Mishra B."/>
        </authorList>
    </citation>
    <scope>NUCLEOTIDE SEQUENCE [LARGE SCALE GENOMIC DNA]</scope>
</reference>
<feature type="compositionally biased region" description="Basic residues" evidence="1">
    <location>
        <begin position="1"/>
        <end position="10"/>
    </location>
</feature>
<comment type="caution">
    <text evidence="4">The sequence shown here is derived from an EMBL/GenBank/DDBJ whole genome shotgun (WGS) entry which is preliminary data.</text>
</comment>
<evidence type="ECO:0000259" key="2">
    <source>
        <dbReference type="Pfam" id="PF00646"/>
    </source>
</evidence>
<gene>
    <name evidence="4" type="ORF">MERR_LOCUS32929</name>
</gene>
<proteinExistence type="predicted"/>
<evidence type="ECO:0000256" key="1">
    <source>
        <dbReference type="SAM" id="MobiDB-lite"/>
    </source>
</evidence>
<dbReference type="AlphaFoldDB" id="A0A6D2K0V7"/>
<dbReference type="Gene3D" id="2.120.10.80">
    <property type="entry name" value="Kelch-type beta propeller"/>
    <property type="match status" value="1"/>
</dbReference>
<dbReference type="PANTHER" id="PTHR24414">
    <property type="entry name" value="F-BOX/KELCH-REPEAT PROTEIN SKIP4"/>
    <property type="match status" value="1"/>
</dbReference>
<dbReference type="SUPFAM" id="SSF117281">
    <property type="entry name" value="Kelch motif"/>
    <property type="match status" value="1"/>
</dbReference>
<dbReference type="InterPro" id="IPR015915">
    <property type="entry name" value="Kelch-typ_b-propeller"/>
</dbReference>
<dbReference type="PANTHER" id="PTHR24414:SF184">
    <property type="entry name" value="GALACTOSE OXIDASE_KELCH REPEAT SUPERFAMILY PROTEIN"/>
    <property type="match status" value="1"/>
</dbReference>
<dbReference type="SUPFAM" id="SSF81383">
    <property type="entry name" value="F-box domain"/>
    <property type="match status" value="1"/>
</dbReference>
<dbReference type="InterPro" id="IPR057499">
    <property type="entry name" value="Kelch_FKB95"/>
</dbReference>
<sequence>MLTRAGKRKTTTTNDLLPTPERTPNPSLPHDLILSIIARVPRSYYPYLSLVSRSFQSLLASPELYETRSLLQRTESCLYVCLQFPTDPNPYWFTLCRSSCLVSLGSNIYKIGGHINQENLPFRSTNVSILDCRSHTWHKAPSLLVERCLPIARAVDGKIYVVGGNEDNGLESWDHIELFNPQTQTWHHVPKHNLTVHWGIFHKVACVEGKFHLMIGEKCVAYNEKESRWDVVEGKMLEHCIRSLTQVVSYCTVENVLYRYYCYQVGEFRWYDTKKRLWKKVKGMVGLPKLDNRCCIRLADYGGKMAVLWDKDSSSCGVKEKTLWCMEIALEKRGGDEIWGTVEWKDGVLPVPVERYQFVKVLAVTL</sequence>
<evidence type="ECO:0000259" key="3">
    <source>
        <dbReference type="Pfam" id="PF25210"/>
    </source>
</evidence>
<evidence type="ECO:0000313" key="4">
    <source>
        <dbReference type="EMBL" id="CAA7045694.1"/>
    </source>
</evidence>
<dbReference type="Pfam" id="PF00646">
    <property type="entry name" value="F-box"/>
    <property type="match status" value="1"/>
</dbReference>